<feature type="transmembrane region" description="Helical" evidence="1">
    <location>
        <begin position="54"/>
        <end position="72"/>
    </location>
</feature>
<reference evidence="2 3" key="1">
    <citation type="submission" date="2018-09" db="EMBL/GenBank/DDBJ databases">
        <title>Paenibacillus aracenensis nov. sp. isolated from a cave in southern Spain.</title>
        <authorList>
            <person name="Jurado V."/>
            <person name="Gutierrez-Patricio S."/>
            <person name="Gonzalez-Pimentel J.L."/>
            <person name="Miller A.Z."/>
            <person name="Laiz L."/>
            <person name="Saiz-Jimenez C."/>
        </authorList>
    </citation>
    <scope>NUCLEOTIDE SEQUENCE [LARGE SCALE GENOMIC DNA]</scope>
    <source>
        <strain evidence="2 3">DSM 22867</strain>
    </source>
</reference>
<keyword evidence="3" id="KW-1185">Reference proteome</keyword>
<keyword evidence="1" id="KW-1133">Transmembrane helix</keyword>
<keyword evidence="1" id="KW-0812">Transmembrane</keyword>
<accession>A0A3A1UWH9</accession>
<feature type="transmembrane region" description="Helical" evidence="1">
    <location>
        <begin position="7"/>
        <end position="25"/>
    </location>
</feature>
<sequence length="73" mass="8164">MRGVYKKGFYLLVTTVFLCIVLASFGRLGDSLLFIACIVMIAAISRLKKFPDSMKLLLMAGVSLSYLLLFRIL</sequence>
<dbReference type="AlphaFoldDB" id="A0A3A1UWH9"/>
<organism evidence="2 3">
    <name type="scientific">Paenibacillus nanensis</name>
    <dbReference type="NCBI Taxonomy" id="393251"/>
    <lineage>
        <taxon>Bacteria</taxon>
        <taxon>Bacillati</taxon>
        <taxon>Bacillota</taxon>
        <taxon>Bacilli</taxon>
        <taxon>Bacillales</taxon>
        <taxon>Paenibacillaceae</taxon>
        <taxon>Paenibacillus</taxon>
    </lineage>
</organism>
<comment type="caution">
    <text evidence="2">The sequence shown here is derived from an EMBL/GenBank/DDBJ whole genome shotgun (WGS) entry which is preliminary data.</text>
</comment>
<dbReference type="Proteomes" id="UP000266482">
    <property type="component" value="Unassembled WGS sequence"/>
</dbReference>
<evidence type="ECO:0000313" key="2">
    <source>
        <dbReference type="EMBL" id="RIX49251.1"/>
    </source>
</evidence>
<evidence type="ECO:0000313" key="3">
    <source>
        <dbReference type="Proteomes" id="UP000266482"/>
    </source>
</evidence>
<proteinExistence type="predicted"/>
<evidence type="ECO:0000256" key="1">
    <source>
        <dbReference type="SAM" id="Phobius"/>
    </source>
</evidence>
<protein>
    <submittedName>
        <fullName evidence="2">Uncharacterized protein</fullName>
    </submittedName>
</protein>
<dbReference type="EMBL" id="QXQA01000019">
    <property type="protein sequence ID" value="RIX49251.1"/>
    <property type="molecule type" value="Genomic_DNA"/>
</dbReference>
<gene>
    <name evidence="2" type="ORF">D3P08_23220</name>
</gene>
<name>A0A3A1UWH9_9BACL</name>
<keyword evidence="1" id="KW-0472">Membrane</keyword>